<feature type="non-terminal residue" evidence="2">
    <location>
        <position position="494"/>
    </location>
</feature>
<dbReference type="InterPro" id="IPR013922">
    <property type="entry name" value="Cyclin_PHO80-like"/>
</dbReference>
<dbReference type="CDD" id="cd20557">
    <property type="entry name" value="CYCLIN_ScPCL1-like"/>
    <property type="match status" value="1"/>
</dbReference>
<evidence type="ECO:0000313" key="2">
    <source>
        <dbReference type="EMBL" id="KAF2147891.1"/>
    </source>
</evidence>
<feature type="non-terminal residue" evidence="2">
    <location>
        <position position="1"/>
    </location>
</feature>
<dbReference type="Pfam" id="PF08613">
    <property type="entry name" value="Cyclin"/>
    <property type="match status" value="1"/>
</dbReference>
<dbReference type="GO" id="GO:0000307">
    <property type="term" value="C:cyclin-dependent protein kinase holoenzyme complex"/>
    <property type="evidence" value="ECO:0007669"/>
    <property type="project" value="TreeGrafter"/>
</dbReference>
<accession>A0A9P4IT77</accession>
<dbReference type="EMBL" id="ML996095">
    <property type="protein sequence ID" value="KAF2147891.1"/>
    <property type="molecule type" value="Genomic_DNA"/>
</dbReference>
<dbReference type="PANTHER" id="PTHR15615:SF118">
    <property type="entry name" value="CYCLIN, HYPOTHETICAL (EUROFUNG)"/>
    <property type="match status" value="1"/>
</dbReference>
<sequence>TSQTRQGSQSLIAPQLQIPRTINNSRGSLSDLAAQITCLFWFETSSVLDNIESSESTTVVGQPLRAETNPTTGFRKWVTTILSTTQVAQNVILLALLFIYRLKKQNPSVRGKPGSEYRLLTVALMLGNKFLDDNTYTNKTWAEVSGISVMEVHIMEVEFLSNMKYNLFTSAAQWDGWHTQLGKFARFLEKQAAQTAAAAASLQYGSANLPSPPTSFQASPPRAFTPAMSGPPYVSQTANIPQPASTRPSPLKATASSTSISRKRSFDDADDELQSAAKRVMYSQPQYQRHNSQNSGVSSTSTQDMHQRQSSNTPLYPIVGQQQLPTPQSQRDNYMHPQLPPLSQQLRATGSALPTPWQNNPASLAPHPSSLAMAMQSARTSRNHSPYLSSTNVSPTNTALLPVNCVTPQNGQSPSIFLAQRDSPYKPVRGVHTLLVPPPSRAMHQPEQVGNNQMHYQPLGKPFNERQQGRLPYVAQNQWFDGTQQKLATPFEQW</sequence>
<dbReference type="GO" id="GO:0019901">
    <property type="term" value="F:protein kinase binding"/>
    <property type="evidence" value="ECO:0007669"/>
    <property type="project" value="InterPro"/>
</dbReference>
<feature type="region of interest" description="Disordered" evidence="1">
    <location>
        <begin position="351"/>
        <end position="391"/>
    </location>
</feature>
<feature type="compositionally biased region" description="Polar residues" evidence="1">
    <location>
        <begin position="234"/>
        <end position="260"/>
    </location>
</feature>
<dbReference type="OrthoDB" id="244495at2759"/>
<feature type="compositionally biased region" description="Polar residues" evidence="1">
    <location>
        <begin position="283"/>
        <end position="332"/>
    </location>
</feature>
<evidence type="ECO:0000256" key="1">
    <source>
        <dbReference type="SAM" id="MobiDB-lite"/>
    </source>
</evidence>
<dbReference type="AlphaFoldDB" id="A0A9P4IT77"/>
<evidence type="ECO:0000313" key="3">
    <source>
        <dbReference type="Proteomes" id="UP000799439"/>
    </source>
</evidence>
<dbReference type="PANTHER" id="PTHR15615">
    <property type="match status" value="1"/>
</dbReference>
<dbReference type="Gene3D" id="1.10.472.10">
    <property type="entry name" value="Cyclin-like"/>
    <property type="match status" value="1"/>
</dbReference>
<organism evidence="2 3">
    <name type="scientific">Myriangium duriaei CBS 260.36</name>
    <dbReference type="NCBI Taxonomy" id="1168546"/>
    <lineage>
        <taxon>Eukaryota</taxon>
        <taxon>Fungi</taxon>
        <taxon>Dikarya</taxon>
        <taxon>Ascomycota</taxon>
        <taxon>Pezizomycotina</taxon>
        <taxon>Dothideomycetes</taxon>
        <taxon>Dothideomycetidae</taxon>
        <taxon>Myriangiales</taxon>
        <taxon>Myriangiaceae</taxon>
        <taxon>Myriangium</taxon>
    </lineage>
</organism>
<protein>
    <recommendedName>
        <fullName evidence="4">Cyclin N-terminal domain-containing protein</fullName>
    </recommendedName>
</protein>
<name>A0A9P4IT77_9PEZI</name>
<keyword evidence="3" id="KW-1185">Reference proteome</keyword>
<evidence type="ECO:0008006" key="4">
    <source>
        <dbReference type="Google" id="ProtNLM"/>
    </source>
</evidence>
<dbReference type="GO" id="GO:0005634">
    <property type="term" value="C:nucleus"/>
    <property type="evidence" value="ECO:0007669"/>
    <property type="project" value="TreeGrafter"/>
</dbReference>
<dbReference type="GO" id="GO:0016538">
    <property type="term" value="F:cyclin-dependent protein serine/threonine kinase regulator activity"/>
    <property type="evidence" value="ECO:0007669"/>
    <property type="project" value="TreeGrafter"/>
</dbReference>
<dbReference type="Proteomes" id="UP000799439">
    <property type="component" value="Unassembled WGS sequence"/>
</dbReference>
<comment type="caution">
    <text evidence="2">The sequence shown here is derived from an EMBL/GenBank/DDBJ whole genome shotgun (WGS) entry which is preliminary data.</text>
</comment>
<feature type="region of interest" description="Disordered" evidence="1">
    <location>
        <begin position="210"/>
        <end position="338"/>
    </location>
</feature>
<reference evidence="2" key="1">
    <citation type="journal article" date="2020" name="Stud. Mycol.">
        <title>101 Dothideomycetes genomes: a test case for predicting lifestyles and emergence of pathogens.</title>
        <authorList>
            <person name="Haridas S."/>
            <person name="Albert R."/>
            <person name="Binder M."/>
            <person name="Bloem J."/>
            <person name="Labutti K."/>
            <person name="Salamov A."/>
            <person name="Andreopoulos B."/>
            <person name="Baker S."/>
            <person name="Barry K."/>
            <person name="Bills G."/>
            <person name="Bluhm B."/>
            <person name="Cannon C."/>
            <person name="Castanera R."/>
            <person name="Culley D."/>
            <person name="Daum C."/>
            <person name="Ezra D."/>
            <person name="Gonzalez J."/>
            <person name="Henrissat B."/>
            <person name="Kuo A."/>
            <person name="Liang C."/>
            <person name="Lipzen A."/>
            <person name="Lutzoni F."/>
            <person name="Magnuson J."/>
            <person name="Mondo S."/>
            <person name="Nolan M."/>
            <person name="Ohm R."/>
            <person name="Pangilinan J."/>
            <person name="Park H.-J."/>
            <person name="Ramirez L."/>
            <person name="Alfaro M."/>
            <person name="Sun H."/>
            <person name="Tritt A."/>
            <person name="Yoshinaga Y."/>
            <person name="Zwiers L.-H."/>
            <person name="Turgeon B."/>
            <person name="Goodwin S."/>
            <person name="Spatafora J."/>
            <person name="Crous P."/>
            <person name="Grigoriev I."/>
        </authorList>
    </citation>
    <scope>NUCLEOTIDE SEQUENCE</scope>
    <source>
        <strain evidence="2">CBS 260.36</strain>
    </source>
</reference>
<proteinExistence type="predicted"/>
<feature type="compositionally biased region" description="Polar residues" evidence="1">
    <location>
        <begin position="377"/>
        <end position="391"/>
    </location>
</feature>
<gene>
    <name evidence="2" type="ORF">K461DRAFT_205134</name>
</gene>